<dbReference type="Pfam" id="PF00004">
    <property type="entry name" value="AAA"/>
    <property type="match status" value="1"/>
</dbReference>
<keyword evidence="2" id="KW-0067">ATP-binding</keyword>
<dbReference type="InterPro" id="IPR003959">
    <property type="entry name" value="ATPase_AAA_core"/>
</dbReference>
<keyword evidence="4" id="KW-0131">Cell cycle</keyword>
<dbReference type="PANTHER" id="PTHR23077:SF171">
    <property type="entry name" value="NUCLEAR VALOSIN-CONTAINING PROTEIN-LIKE"/>
    <property type="match status" value="1"/>
</dbReference>
<dbReference type="GO" id="GO:0005524">
    <property type="term" value="F:ATP binding"/>
    <property type="evidence" value="ECO:0007669"/>
    <property type="project" value="UniProtKB-KW"/>
</dbReference>
<keyword evidence="4" id="KW-0934">Plastid</keyword>
<proteinExistence type="predicted"/>
<evidence type="ECO:0000256" key="1">
    <source>
        <dbReference type="ARBA" id="ARBA00022741"/>
    </source>
</evidence>
<dbReference type="InterPro" id="IPR027417">
    <property type="entry name" value="P-loop_NTPase"/>
</dbReference>
<dbReference type="Gene3D" id="3.40.50.300">
    <property type="entry name" value="P-loop containing nucleotide triphosphate hydrolases"/>
    <property type="match status" value="2"/>
</dbReference>
<dbReference type="InterPro" id="IPR050168">
    <property type="entry name" value="AAA_ATPase_domain"/>
</dbReference>
<feature type="domain" description="ATPase AAA-type core" evidence="3">
    <location>
        <begin position="499"/>
        <end position="617"/>
    </location>
</feature>
<dbReference type="Gene3D" id="1.10.8.60">
    <property type="match status" value="1"/>
</dbReference>
<dbReference type="EMBL" id="KJ746602">
    <property type="protein sequence ID" value="AID67833.1"/>
    <property type="molecule type" value="Genomic_DNA"/>
</dbReference>
<dbReference type="SUPFAM" id="SSF52540">
    <property type="entry name" value="P-loop containing nucleoside triphosphate hydrolases"/>
    <property type="match status" value="1"/>
</dbReference>
<keyword evidence="4" id="KW-0132">Cell division</keyword>
<accession>A0A088CIS3</accession>
<gene>
    <name evidence="4" type="primary">ftsH</name>
</gene>
<protein>
    <submittedName>
        <fullName evidence="4">Cell division protein</fullName>
    </submittedName>
</protein>
<dbReference type="GO" id="GO:0051301">
    <property type="term" value="P:cell division"/>
    <property type="evidence" value="ECO:0007669"/>
    <property type="project" value="UniProtKB-KW"/>
</dbReference>
<name>A0A088CIS3_9CHLO</name>
<dbReference type="AlphaFoldDB" id="A0A088CIS3"/>
<organism evidence="4">
    <name type="scientific">prasinophyte sp. MBIC10622</name>
    <dbReference type="NCBI Taxonomy" id="156113"/>
    <lineage>
        <taxon>Eukaryota</taxon>
        <taxon>Viridiplantae</taxon>
        <taxon>Chlorophyta</taxon>
    </lineage>
</organism>
<evidence type="ECO:0000256" key="2">
    <source>
        <dbReference type="ARBA" id="ARBA00022840"/>
    </source>
</evidence>
<evidence type="ECO:0000259" key="3">
    <source>
        <dbReference type="Pfam" id="PF00004"/>
    </source>
</evidence>
<dbReference type="PANTHER" id="PTHR23077">
    <property type="entry name" value="AAA-FAMILY ATPASE"/>
    <property type="match status" value="1"/>
</dbReference>
<reference evidence="4" key="1">
    <citation type="journal article" date="2014" name="BMC Genomics">
        <title>Six newly sequenced chloroplast genomes from prasinophyte green algae provide insights into the relationships among prasinophyte lineages and the diversity of streamlined genome architecture in picoplanktonic species.</title>
        <authorList>
            <person name="Lemieux C."/>
            <person name="Otis C."/>
            <person name="Turmel M."/>
        </authorList>
    </citation>
    <scope>NUCLEOTIDE SEQUENCE</scope>
</reference>
<dbReference type="GO" id="GO:0016887">
    <property type="term" value="F:ATP hydrolysis activity"/>
    <property type="evidence" value="ECO:0007669"/>
    <property type="project" value="InterPro"/>
</dbReference>
<keyword evidence="1" id="KW-0547">Nucleotide-binding</keyword>
<evidence type="ECO:0000313" key="4">
    <source>
        <dbReference type="EMBL" id="AID67833.1"/>
    </source>
</evidence>
<keyword evidence="4" id="KW-0150">Chloroplast</keyword>
<geneLocation type="chloroplast" evidence="4"/>
<sequence>MTFYKQKQLPKRANMAEPAKPGIVQFADKYVSDTAFESLQLIKRLFYTTRSAITFSQIRATCVYGFLLLGITIQGLAITTPYFNPWNTRPIIYTLYGTYWSLLQGSQFSILNDNVTKQVNTFHQKNLPVPLENWSTMEVAKLLPSQKEVVNDPTLSKSLPNVSTMVRHSYLKNVLLNWPVGTNLELKNNFTDKVSLNENLDAKQKLYTIAKQKVFEPYLPNLPDRDFGLGKLSIVENLVSNSKVFEGSVGFKEQNPQNPFTFYQKQNFIQEIRASFNKNFSSSSYFSNVPEPVLPNTFLTPRITADYNMELQQNHGFPFRSRPAAVALKNNADQIIIHGDSNVLFTYNPLSLSNEVYKYYHSLAPISQRVDKFLLFNGDKKIFQETNNTWQQTFLARVAVILPWCGPICAALLIHSAYEIFGGYFFEKFGQGPLQRYSLDKYVLWPQYNTLSLTINKDKNNNFGMLNSESYSLLECLGKSATTYKKNKISDFNRRKGTLLIGSGESGKFAFAQAVAGEAFVPFIFIPANRFATRSLDETLLLVQIIFYIGQKISPCVLYFEDIQSFCQVRSSLDIPNESRNTKRMVTQYKDGQNSSIHENLSAFTTNRYQTFFQSLRATSIHSKFISAFEKLRRLPSNSSSGGSGPTLNRVNANQVVLLNHFLVKLEKCLASSFPILVLASTPRLNLLDPALVRPGRLSYHLFFEPLSYHGRKNMLNSILSRQGATTEFPIGFLSDQLAKFDRNGLQKYVMACLLRAYLYSPQRLKLPVTTFKTKHVTQASQSMESSFSTKSDIADQIPLKWYKEFSNMSLFVLQDSIHNDFLHSCSVFDPSGLISIQESKLTGPVNTFYSLLQSPTSTFSLYLVDQLWVEGSAYLKTGKYADLLFYMAKVFSLIPTRLITHSQGPFQYSAELPDAYSSIQLAMFKNGALNTGTRTIESLEESTNQSVKTQWVQNYDNPSAISDRALLTTNLLIEYHAWLYFQFYHVVNIVDKGVCSHMEESLE</sequence>